<evidence type="ECO:0000256" key="1">
    <source>
        <dbReference type="SAM" id="Phobius"/>
    </source>
</evidence>
<dbReference type="InterPro" id="IPR036938">
    <property type="entry name" value="PAP2/HPO_sf"/>
</dbReference>
<evidence type="ECO:0000259" key="2">
    <source>
        <dbReference type="SMART" id="SM00014"/>
    </source>
</evidence>
<feature type="transmembrane region" description="Helical" evidence="1">
    <location>
        <begin position="192"/>
        <end position="211"/>
    </location>
</feature>
<evidence type="ECO:0000313" key="3">
    <source>
        <dbReference type="EMBL" id="ACQ78375.1"/>
    </source>
</evidence>
<feature type="transmembrane region" description="Helical" evidence="1">
    <location>
        <begin position="18"/>
        <end position="37"/>
    </location>
</feature>
<proteinExistence type="predicted"/>
<accession>C5BV01</accession>
<sequence length="240" mass="25787">MTDDGGEQASPSSRRPRALGIVGGTLVLLVVTAGGLLRLDQQRWARLDDAASRAIGDADPAVDTVADVLSQALDAFDSWPGYLLIAAMLGVLALQRRWWHLAAAASTALGGVITSQLIKLWVDRLRPEGTQVDTHDASFPSGHSTLAACFVVVVGMCLGSAARRWWWPTGGLLLVAMMLSRVHVHAHWLSDTIAGALLGIGVGMVVWWAMYPQLERELLSEEHRTDVGARAGKNPRAADR</sequence>
<gene>
    <name evidence="3" type="ordered locus">Bcav_0110</name>
</gene>
<dbReference type="SMART" id="SM00014">
    <property type="entry name" value="acidPPc"/>
    <property type="match status" value="1"/>
</dbReference>
<feature type="domain" description="Phosphatidic acid phosphatase type 2/haloperoxidase" evidence="2">
    <location>
        <begin position="99"/>
        <end position="207"/>
    </location>
</feature>
<feature type="transmembrane region" description="Helical" evidence="1">
    <location>
        <begin position="142"/>
        <end position="158"/>
    </location>
</feature>
<dbReference type="HOGENOM" id="CLU_072573_3_2_11"/>
<evidence type="ECO:0000313" key="4">
    <source>
        <dbReference type="Proteomes" id="UP000007962"/>
    </source>
</evidence>
<dbReference type="STRING" id="471853.Bcav_0110"/>
<dbReference type="KEGG" id="bcv:Bcav_0110"/>
<dbReference type="SUPFAM" id="SSF48317">
    <property type="entry name" value="Acid phosphatase/Vanadium-dependent haloperoxidase"/>
    <property type="match status" value="1"/>
</dbReference>
<dbReference type="OrthoDB" id="5289372at2"/>
<dbReference type="Pfam" id="PF01569">
    <property type="entry name" value="PAP2"/>
    <property type="match status" value="1"/>
</dbReference>
<dbReference type="AlphaFoldDB" id="C5BV01"/>
<dbReference type="CDD" id="cd03392">
    <property type="entry name" value="PAP2_like_2"/>
    <property type="match status" value="1"/>
</dbReference>
<keyword evidence="1" id="KW-1133">Transmembrane helix</keyword>
<protein>
    <submittedName>
        <fullName evidence="3">Phosphoesterase PA-phosphatase related</fullName>
    </submittedName>
</protein>
<dbReference type="eggNOG" id="COG0671">
    <property type="taxonomic scope" value="Bacteria"/>
</dbReference>
<reference evidence="3 4" key="1">
    <citation type="journal article" date="2009" name="Stand. Genomic Sci.">
        <title>Complete genome sequence of Beutenbergia cavernae type strain (HKI 0122).</title>
        <authorList>
            <person name="Land M."/>
            <person name="Pukall R."/>
            <person name="Abt B."/>
            <person name="Goker M."/>
            <person name="Rohde M."/>
            <person name="Glavina Del Rio T."/>
            <person name="Tice H."/>
            <person name="Copeland A."/>
            <person name="Cheng J.F."/>
            <person name="Lucas S."/>
            <person name="Chen F."/>
            <person name="Nolan M."/>
            <person name="Bruce D."/>
            <person name="Goodwin L."/>
            <person name="Pitluck S."/>
            <person name="Ivanova N."/>
            <person name="Mavromatis K."/>
            <person name="Ovchinnikova G."/>
            <person name="Pati A."/>
            <person name="Chen A."/>
            <person name="Palaniappan K."/>
            <person name="Hauser L."/>
            <person name="Chang Y.J."/>
            <person name="Jefferies C.C."/>
            <person name="Saunders E."/>
            <person name="Brettin T."/>
            <person name="Detter J.C."/>
            <person name="Han C."/>
            <person name="Chain P."/>
            <person name="Bristow J."/>
            <person name="Eisen J.A."/>
            <person name="Markowitz V."/>
            <person name="Hugenholtz P."/>
            <person name="Kyrpides N.C."/>
            <person name="Klenk H.P."/>
            <person name="Lapidus A."/>
        </authorList>
    </citation>
    <scope>NUCLEOTIDE SEQUENCE [LARGE SCALE GENOMIC DNA]</scope>
    <source>
        <strain evidence="4">ATCC BAA-8 / DSM 12333 / NBRC 16432</strain>
    </source>
</reference>
<dbReference type="InterPro" id="IPR000326">
    <property type="entry name" value="PAP2/HPO"/>
</dbReference>
<keyword evidence="1" id="KW-0812">Transmembrane</keyword>
<dbReference type="Proteomes" id="UP000007962">
    <property type="component" value="Chromosome"/>
</dbReference>
<name>C5BV01_BEUC1</name>
<dbReference type="PANTHER" id="PTHR14969">
    <property type="entry name" value="SPHINGOSINE-1-PHOSPHATE PHOSPHOHYDROLASE"/>
    <property type="match status" value="1"/>
</dbReference>
<organism evidence="3 4">
    <name type="scientific">Beutenbergia cavernae (strain ATCC BAA-8 / DSM 12333 / CCUG 43141 / JCM 11478 / NBRC 16432 / NCIMB 13614 / HKI 0122)</name>
    <dbReference type="NCBI Taxonomy" id="471853"/>
    <lineage>
        <taxon>Bacteria</taxon>
        <taxon>Bacillati</taxon>
        <taxon>Actinomycetota</taxon>
        <taxon>Actinomycetes</taxon>
        <taxon>Micrococcales</taxon>
        <taxon>Beutenbergiaceae</taxon>
        <taxon>Beutenbergia</taxon>
    </lineage>
</organism>
<keyword evidence="1" id="KW-0472">Membrane</keyword>
<dbReference type="RefSeq" id="WP_012725155.1">
    <property type="nucleotide sequence ID" value="NC_012669.1"/>
</dbReference>
<dbReference type="PANTHER" id="PTHR14969:SF13">
    <property type="entry name" value="AT30094P"/>
    <property type="match status" value="1"/>
</dbReference>
<keyword evidence="4" id="KW-1185">Reference proteome</keyword>
<dbReference type="Gene3D" id="1.20.144.10">
    <property type="entry name" value="Phosphatidic acid phosphatase type 2/haloperoxidase"/>
    <property type="match status" value="1"/>
</dbReference>
<dbReference type="EMBL" id="CP001618">
    <property type="protein sequence ID" value="ACQ78375.1"/>
    <property type="molecule type" value="Genomic_DNA"/>
</dbReference>